<evidence type="ECO:0000256" key="1">
    <source>
        <dbReference type="SAM" id="Phobius"/>
    </source>
</evidence>
<feature type="transmembrane region" description="Helical" evidence="1">
    <location>
        <begin position="44"/>
        <end position="62"/>
    </location>
</feature>
<gene>
    <name evidence="3" type="ORF">ENO59_04510</name>
</gene>
<feature type="domain" description="YdbS-like PH" evidence="2">
    <location>
        <begin position="67"/>
        <end position="146"/>
    </location>
</feature>
<dbReference type="InterPro" id="IPR005182">
    <property type="entry name" value="YdbS-like_PH"/>
</dbReference>
<dbReference type="AlphaFoldDB" id="A0A7V2AZY7"/>
<feature type="transmembrane region" description="Helical" evidence="1">
    <location>
        <begin position="12"/>
        <end position="32"/>
    </location>
</feature>
<dbReference type="Pfam" id="PF03703">
    <property type="entry name" value="bPH_2"/>
    <property type="match status" value="1"/>
</dbReference>
<proteinExistence type="predicted"/>
<dbReference type="PANTHER" id="PTHR34473:SF3">
    <property type="entry name" value="TRANSMEMBRANE PROTEIN-RELATED"/>
    <property type="match status" value="1"/>
</dbReference>
<comment type="caution">
    <text evidence="3">The sequence shown here is derived from an EMBL/GenBank/DDBJ whole genome shotgun (WGS) entry which is preliminary data.</text>
</comment>
<dbReference type="EMBL" id="DSGB01000004">
    <property type="protein sequence ID" value="HER95763.1"/>
    <property type="molecule type" value="Genomic_DNA"/>
</dbReference>
<evidence type="ECO:0000313" key="3">
    <source>
        <dbReference type="EMBL" id="HER95763.1"/>
    </source>
</evidence>
<keyword evidence="1" id="KW-0472">Membrane</keyword>
<keyword evidence="1" id="KW-1133">Transmembrane helix</keyword>
<keyword evidence="1" id="KW-0812">Transmembrane</keyword>
<reference evidence="3" key="1">
    <citation type="journal article" date="2020" name="mSystems">
        <title>Genome- and Community-Level Interaction Insights into Carbon Utilization and Element Cycling Functions of Hydrothermarchaeota in Hydrothermal Sediment.</title>
        <authorList>
            <person name="Zhou Z."/>
            <person name="Liu Y."/>
            <person name="Xu W."/>
            <person name="Pan J."/>
            <person name="Luo Z.H."/>
            <person name="Li M."/>
        </authorList>
    </citation>
    <scope>NUCLEOTIDE SEQUENCE [LARGE SCALE GENOMIC DNA]</scope>
    <source>
        <strain evidence="3">SpSt-143</strain>
    </source>
</reference>
<organism evidence="3">
    <name type="scientific">Rhodothermus marinus</name>
    <name type="common">Rhodothermus obamensis</name>
    <dbReference type="NCBI Taxonomy" id="29549"/>
    <lineage>
        <taxon>Bacteria</taxon>
        <taxon>Pseudomonadati</taxon>
        <taxon>Rhodothermota</taxon>
        <taxon>Rhodothermia</taxon>
        <taxon>Rhodothermales</taxon>
        <taxon>Rhodothermaceae</taxon>
        <taxon>Rhodothermus</taxon>
    </lineage>
</organism>
<name>A0A7V2AZY7_RHOMR</name>
<sequence length="155" mass="17995">MESLDPAVRTVWTVKLALWTLGGVLLALAYEITHLFRPDRWLPWGFWIGAVLGIGGLLCWVVPRLRYRFWRYALLPEELILERGIFTRVRTIVPLRRVQHLDVAQDLIEREFGLVRVVLHTAGARYSTIVLPGLRPQQAAQLRERIKQHVLEDVL</sequence>
<protein>
    <recommendedName>
        <fullName evidence="2">YdbS-like PH domain-containing protein</fullName>
    </recommendedName>
</protein>
<accession>A0A7V2AZY7</accession>
<evidence type="ECO:0000259" key="2">
    <source>
        <dbReference type="Pfam" id="PF03703"/>
    </source>
</evidence>
<dbReference type="PANTHER" id="PTHR34473">
    <property type="entry name" value="UPF0699 TRANSMEMBRANE PROTEIN YDBS"/>
    <property type="match status" value="1"/>
</dbReference>